<evidence type="ECO:0000313" key="2">
    <source>
        <dbReference type="EMBL" id="KAK1375441.1"/>
    </source>
</evidence>
<feature type="region of interest" description="Disordered" evidence="1">
    <location>
        <begin position="1"/>
        <end position="102"/>
    </location>
</feature>
<feature type="region of interest" description="Disordered" evidence="1">
    <location>
        <begin position="123"/>
        <end position="168"/>
    </location>
</feature>
<evidence type="ECO:0000313" key="3">
    <source>
        <dbReference type="Proteomes" id="UP001237642"/>
    </source>
</evidence>
<dbReference type="AlphaFoldDB" id="A0AAD8HY40"/>
<dbReference type="EMBL" id="JAUIZM010000007">
    <property type="protein sequence ID" value="KAK1375441.1"/>
    <property type="molecule type" value="Genomic_DNA"/>
</dbReference>
<name>A0AAD8HY40_9APIA</name>
<protein>
    <submittedName>
        <fullName evidence="2">Uncharacterized protein</fullName>
    </submittedName>
</protein>
<organism evidence="2 3">
    <name type="scientific">Heracleum sosnowskyi</name>
    <dbReference type="NCBI Taxonomy" id="360622"/>
    <lineage>
        <taxon>Eukaryota</taxon>
        <taxon>Viridiplantae</taxon>
        <taxon>Streptophyta</taxon>
        <taxon>Embryophyta</taxon>
        <taxon>Tracheophyta</taxon>
        <taxon>Spermatophyta</taxon>
        <taxon>Magnoliopsida</taxon>
        <taxon>eudicotyledons</taxon>
        <taxon>Gunneridae</taxon>
        <taxon>Pentapetalae</taxon>
        <taxon>asterids</taxon>
        <taxon>campanulids</taxon>
        <taxon>Apiales</taxon>
        <taxon>Apiaceae</taxon>
        <taxon>Apioideae</taxon>
        <taxon>apioid superclade</taxon>
        <taxon>Tordylieae</taxon>
        <taxon>Tordyliinae</taxon>
        <taxon>Heracleum</taxon>
    </lineage>
</organism>
<proteinExistence type="predicted"/>
<keyword evidence="3" id="KW-1185">Reference proteome</keyword>
<evidence type="ECO:0000256" key="1">
    <source>
        <dbReference type="SAM" id="MobiDB-lite"/>
    </source>
</evidence>
<comment type="caution">
    <text evidence="2">The sequence shown here is derived from an EMBL/GenBank/DDBJ whole genome shotgun (WGS) entry which is preliminary data.</text>
</comment>
<accession>A0AAD8HY40</accession>
<feature type="compositionally biased region" description="Basic residues" evidence="1">
    <location>
        <begin position="43"/>
        <end position="58"/>
    </location>
</feature>
<feature type="compositionally biased region" description="Polar residues" evidence="1">
    <location>
        <begin position="90"/>
        <end position="102"/>
    </location>
</feature>
<dbReference type="Proteomes" id="UP001237642">
    <property type="component" value="Unassembled WGS sequence"/>
</dbReference>
<reference evidence="2" key="2">
    <citation type="submission" date="2023-05" db="EMBL/GenBank/DDBJ databases">
        <authorList>
            <person name="Schelkunov M.I."/>
        </authorList>
    </citation>
    <scope>NUCLEOTIDE SEQUENCE</scope>
    <source>
        <strain evidence="2">Hsosn_3</strain>
        <tissue evidence="2">Leaf</tissue>
    </source>
</reference>
<sequence>MNKGGDDVGTNDNGGNDVGENDVGENDPSAGDGVDKPTQTKNTRAKKTPKKAPKKTQPKPKSIVNLPPSPVSPKTAFESLTVRRSPRFSPVQNTTTTDPSETTIQSHHFVFLRKIPKTIAKRKGLSTTSPPFEVDHETEGSNHTENEVDSSEGKKVDEPSAGSKNVKRKVDFGDGYVSEDDSDGGIMGHDYVIDYKTYFFLRWLVLWLQIEFSV</sequence>
<feature type="compositionally biased region" description="Basic and acidic residues" evidence="1">
    <location>
        <begin position="133"/>
        <end position="158"/>
    </location>
</feature>
<gene>
    <name evidence="2" type="ORF">POM88_031634</name>
</gene>
<reference evidence="2" key="1">
    <citation type="submission" date="2023-02" db="EMBL/GenBank/DDBJ databases">
        <title>Genome of toxic invasive species Heracleum sosnowskyi carries increased number of genes despite the absence of recent whole-genome duplications.</title>
        <authorList>
            <person name="Schelkunov M."/>
            <person name="Shtratnikova V."/>
            <person name="Makarenko M."/>
            <person name="Klepikova A."/>
            <person name="Omelchenko D."/>
            <person name="Novikova G."/>
            <person name="Obukhova E."/>
            <person name="Bogdanov V."/>
            <person name="Penin A."/>
            <person name="Logacheva M."/>
        </authorList>
    </citation>
    <scope>NUCLEOTIDE SEQUENCE</scope>
    <source>
        <strain evidence="2">Hsosn_3</strain>
        <tissue evidence="2">Leaf</tissue>
    </source>
</reference>